<dbReference type="PANTHER" id="PTHR46726:SF1">
    <property type="entry name" value="TWO-PORE CALCIUM CHANNEL 3"/>
    <property type="match status" value="1"/>
</dbReference>
<accession>A0ABN9PHZ0</accession>
<organism evidence="8 9">
    <name type="scientific">Prorocentrum cordatum</name>
    <dbReference type="NCBI Taxonomy" id="2364126"/>
    <lineage>
        <taxon>Eukaryota</taxon>
        <taxon>Sar</taxon>
        <taxon>Alveolata</taxon>
        <taxon>Dinophyceae</taxon>
        <taxon>Prorocentrales</taxon>
        <taxon>Prorocentraceae</taxon>
        <taxon>Prorocentrum</taxon>
    </lineage>
</organism>
<dbReference type="EMBL" id="CAUYUJ010000647">
    <property type="protein sequence ID" value="CAK0791750.1"/>
    <property type="molecule type" value="Genomic_DNA"/>
</dbReference>
<evidence type="ECO:0000313" key="9">
    <source>
        <dbReference type="Proteomes" id="UP001189429"/>
    </source>
</evidence>
<dbReference type="InterPro" id="IPR027359">
    <property type="entry name" value="Volt_channel_dom_sf"/>
</dbReference>
<dbReference type="InterPro" id="IPR005821">
    <property type="entry name" value="Ion_trans_dom"/>
</dbReference>
<sequence>MREVGEELRLELRIGLAGLQERPAAPPAAPRRPPCRRHAGGGPRRRAGGGGGGPAPPGRAAGCAAVGSLPARPEERCAFKAAAERPLGDSSVLLKDKQQTICMDSPHPESPAVPRLHMVARNIHAMHGIGRESMVELRRDATGIARCRALARSLTHGHQTAFDVVIGLVILVNSAFIGLEIDLSLAVLDDPSVTDAVPGYFSLVESLFLFIYLFELCVRFAADGKDVFRSGWFAFDLTLVCIGAVSHWILTPTMGKGGAGVTDQILLARNLRLVRLVRAVRMMESSSTTSGS</sequence>
<dbReference type="Pfam" id="PF00520">
    <property type="entry name" value="Ion_trans"/>
    <property type="match status" value="1"/>
</dbReference>
<name>A0ABN9PHZ0_9DINO</name>
<evidence type="ECO:0000256" key="5">
    <source>
        <dbReference type="SAM" id="MobiDB-lite"/>
    </source>
</evidence>
<evidence type="ECO:0000256" key="6">
    <source>
        <dbReference type="SAM" id="Phobius"/>
    </source>
</evidence>
<dbReference type="Proteomes" id="UP001189429">
    <property type="component" value="Unassembled WGS sequence"/>
</dbReference>
<gene>
    <name evidence="8" type="ORF">PCOR1329_LOCUS2555</name>
</gene>
<evidence type="ECO:0000256" key="1">
    <source>
        <dbReference type="ARBA" id="ARBA00004141"/>
    </source>
</evidence>
<keyword evidence="2 6" id="KW-0812">Transmembrane</keyword>
<keyword evidence="3 6" id="KW-1133">Transmembrane helix</keyword>
<feature type="transmembrane region" description="Helical" evidence="6">
    <location>
        <begin position="199"/>
        <end position="218"/>
    </location>
</feature>
<proteinExistence type="predicted"/>
<keyword evidence="9" id="KW-1185">Reference proteome</keyword>
<evidence type="ECO:0000259" key="7">
    <source>
        <dbReference type="Pfam" id="PF00520"/>
    </source>
</evidence>
<feature type="transmembrane region" description="Helical" evidence="6">
    <location>
        <begin position="230"/>
        <end position="250"/>
    </location>
</feature>
<feature type="region of interest" description="Disordered" evidence="5">
    <location>
        <begin position="16"/>
        <end position="59"/>
    </location>
</feature>
<evidence type="ECO:0000256" key="3">
    <source>
        <dbReference type="ARBA" id="ARBA00022989"/>
    </source>
</evidence>
<comment type="subcellular location">
    <subcellularLocation>
        <location evidence="1">Membrane</location>
        <topology evidence="1">Multi-pass membrane protein</topology>
    </subcellularLocation>
</comment>
<protein>
    <recommendedName>
        <fullName evidence="7">Ion transport domain-containing protein</fullName>
    </recommendedName>
</protein>
<feature type="domain" description="Ion transport" evidence="7">
    <location>
        <begin position="161"/>
        <end position="288"/>
    </location>
</feature>
<dbReference type="Gene3D" id="1.20.120.350">
    <property type="entry name" value="Voltage-gated potassium channels. Chain C"/>
    <property type="match status" value="1"/>
</dbReference>
<dbReference type="SUPFAM" id="SSF81324">
    <property type="entry name" value="Voltage-gated potassium channels"/>
    <property type="match status" value="1"/>
</dbReference>
<feature type="compositionally biased region" description="Basic residues" evidence="5">
    <location>
        <begin position="33"/>
        <end position="47"/>
    </location>
</feature>
<comment type="caution">
    <text evidence="8">The sequence shown here is derived from an EMBL/GenBank/DDBJ whole genome shotgun (WGS) entry which is preliminary data.</text>
</comment>
<keyword evidence="4 6" id="KW-0472">Membrane</keyword>
<feature type="transmembrane region" description="Helical" evidence="6">
    <location>
        <begin position="160"/>
        <end position="179"/>
    </location>
</feature>
<evidence type="ECO:0000256" key="4">
    <source>
        <dbReference type="ARBA" id="ARBA00023136"/>
    </source>
</evidence>
<evidence type="ECO:0000313" key="8">
    <source>
        <dbReference type="EMBL" id="CAK0791750.1"/>
    </source>
</evidence>
<reference evidence="8" key="1">
    <citation type="submission" date="2023-10" db="EMBL/GenBank/DDBJ databases">
        <authorList>
            <person name="Chen Y."/>
            <person name="Shah S."/>
            <person name="Dougan E. K."/>
            <person name="Thang M."/>
            <person name="Chan C."/>
        </authorList>
    </citation>
    <scope>NUCLEOTIDE SEQUENCE [LARGE SCALE GENOMIC DNA]</scope>
</reference>
<evidence type="ECO:0000256" key="2">
    <source>
        <dbReference type="ARBA" id="ARBA00022692"/>
    </source>
</evidence>
<dbReference type="PANTHER" id="PTHR46726">
    <property type="entry name" value="TWO PORE CHANNEL 3"/>
    <property type="match status" value="1"/>
</dbReference>